<evidence type="ECO:0000313" key="2">
    <source>
        <dbReference type="Proteomes" id="UP000318667"/>
    </source>
</evidence>
<dbReference type="GeneID" id="71202808"/>
<accession>A0A562J308</accession>
<protein>
    <submittedName>
        <fullName evidence="1">Uncharacterized protein</fullName>
    </submittedName>
</protein>
<proteinExistence type="predicted"/>
<dbReference type="AlphaFoldDB" id="A0A562J308"/>
<keyword evidence="2" id="KW-1185">Reference proteome</keyword>
<gene>
    <name evidence="1" type="ORF">IQ19_05624</name>
</gene>
<evidence type="ECO:0000313" key="1">
    <source>
        <dbReference type="EMBL" id="TWH77671.1"/>
    </source>
</evidence>
<dbReference type="EMBL" id="VLKI01000040">
    <property type="protein sequence ID" value="TWH77671.1"/>
    <property type="molecule type" value="Genomic_DNA"/>
</dbReference>
<sequence length="50" mass="5617">MKKLEQTSPALINIDMINDFNFSHGKILAKKALEISGPLISMNNICRPFI</sequence>
<reference evidence="1 2" key="1">
    <citation type="journal article" date="2015" name="Stand. Genomic Sci.">
        <title>Genomic Encyclopedia of Bacterial and Archaeal Type Strains, Phase III: the genomes of soil and plant-associated and newly described type strains.</title>
        <authorList>
            <person name="Whitman W.B."/>
            <person name="Woyke T."/>
            <person name="Klenk H.P."/>
            <person name="Zhou Y."/>
            <person name="Lilburn T.G."/>
            <person name="Beck B.J."/>
            <person name="De Vos P."/>
            <person name="Vandamme P."/>
            <person name="Eisen J.A."/>
            <person name="Garrity G."/>
            <person name="Hugenholtz P."/>
            <person name="Kyrpides N.C."/>
        </authorList>
    </citation>
    <scope>NUCLEOTIDE SEQUENCE [LARGE SCALE GENOMIC DNA]</scope>
    <source>
        <strain evidence="1 2">CGMCC 1.10115</strain>
    </source>
</reference>
<comment type="caution">
    <text evidence="1">The sequence shown here is derived from an EMBL/GenBank/DDBJ whole genome shotgun (WGS) entry which is preliminary data.</text>
</comment>
<name>A0A562J308_9BACI</name>
<dbReference type="RefSeq" id="WP_242021144.1">
    <property type="nucleotide sequence ID" value="NZ_CBCSDC010000065.1"/>
</dbReference>
<dbReference type="Proteomes" id="UP000318667">
    <property type="component" value="Unassembled WGS sequence"/>
</dbReference>
<organism evidence="1 2">
    <name type="scientific">Cytobacillus oceanisediminis</name>
    <dbReference type="NCBI Taxonomy" id="665099"/>
    <lineage>
        <taxon>Bacteria</taxon>
        <taxon>Bacillati</taxon>
        <taxon>Bacillota</taxon>
        <taxon>Bacilli</taxon>
        <taxon>Bacillales</taxon>
        <taxon>Bacillaceae</taxon>
        <taxon>Cytobacillus</taxon>
    </lineage>
</organism>